<keyword evidence="1" id="KW-0812">Transmembrane</keyword>
<gene>
    <name evidence="2" type="ORF">SDC9_11795</name>
</gene>
<feature type="transmembrane region" description="Helical" evidence="1">
    <location>
        <begin position="186"/>
        <end position="211"/>
    </location>
</feature>
<feature type="transmembrane region" description="Helical" evidence="1">
    <location>
        <begin position="20"/>
        <end position="38"/>
    </location>
</feature>
<feature type="transmembrane region" description="Helical" evidence="1">
    <location>
        <begin position="223"/>
        <end position="245"/>
    </location>
</feature>
<keyword evidence="1" id="KW-0472">Membrane</keyword>
<protein>
    <submittedName>
        <fullName evidence="2">Uncharacterized protein</fullName>
    </submittedName>
</protein>
<name>A0A644TI61_9ZZZZ</name>
<evidence type="ECO:0000256" key="1">
    <source>
        <dbReference type="SAM" id="Phobius"/>
    </source>
</evidence>
<dbReference type="EMBL" id="VSSQ01000031">
    <property type="protein sequence ID" value="MPL66127.1"/>
    <property type="molecule type" value="Genomic_DNA"/>
</dbReference>
<feature type="transmembrane region" description="Helical" evidence="1">
    <location>
        <begin position="136"/>
        <end position="165"/>
    </location>
</feature>
<accession>A0A644TI61</accession>
<comment type="caution">
    <text evidence="2">The sequence shown here is derived from an EMBL/GenBank/DDBJ whole genome shotgun (WGS) entry which is preliminary data.</text>
</comment>
<sequence>MYGRLMNESLKALIENKKALFKALFIPILFLLGINLFFPNIMVIQDGKPVLDKNIQHIFGVIVVISFYINIVIAVSVHRIILIKDNIPLLRSILPSSTELNFFLKILLFFILTLLVAFLISAFGMMLFMLLVDRNIAMILVAILALIVVSLLASRFSMVFPAIAINEKMGFSEALNMTKNYKFLSLFMVVIFPIIISVLIAFVYGLIIKFLSGVVSPHFELLYVFLNVFITVLTISCLSVTYSYIKEENDKKSLEQELVNKEEEN</sequence>
<evidence type="ECO:0000313" key="2">
    <source>
        <dbReference type="EMBL" id="MPL66127.1"/>
    </source>
</evidence>
<reference evidence="2" key="1">
    <citation type="submission" date="2019-08" db="EMBL/GenBank/DDBJ databases">
        <authorList>
            <person name="Kucharzyk K."/>
            <person name="Murdoch R.W."/>
            <person name="Higgins S."/>
            <person name="Loffler F."/>
        </authorList>
    </citation>
    <scope>NUCLEOTIDE SEQUENCE</scope>
</reference>
<dbReference type="AlphaFoldDB" id="A0A644TI61"/>
<keyword evidence="1" id="KW-1133">Transmembrane helix</keyword>
<proteinExistence type="predicted"/>
<feature type="transmembrane region" description="Helical" evidence="1">
    <location>
        <begin position="102"/>
        <end position="130"/>
    </location>
</feature>
<organism evidence="2">
    <name type="scientific">bioreactor metagenome</name>
    <dbReference type="NCBI Taxonomy" id="1076179"/>
    <lineage>
        <taxon>unclassified sequences</taxon>
        <taxon>metagenomes</taxon>
        <taxon>ecological metagenomes</taxon>
    </lineage>
</organism>
<feature type="transmembrane region" description="Helical" evidence="1">
    <location>
        <begin position="58"/>
        <end position="81"/>
    </location>
</feature>